<comment type="caution">
    <text evidence="1">The sequence shown here is derived from an EMBL/GenBank/DDBJ whole genome shotgun (WGS) entry which is preliminary data.</text>
</comment>
<organism evidence="1 2">
    <name type="scientific">Cichorium intybus</name>
    <name type="common">Chicory</name>
    <dbReference type="NCBI Taxonomy" id="13427"/>
    <lineage>
        <taxon>Eukaryota</taxon>
        <taxon>Viridiplantae</taxon>
        <taxon>Streptophyta</taxon>
        <taxon>Embryophyta</taxon>
        <taxon>Tracheophyta</taxon>
        <taxon>Spermatophyta</taxon>
        <taxon>Magnoliopsida</taxon>
        <taxon>eudicotyledons</taxon>
        <taxon>Gunneridae</taxon>
        <taxon>Pentapetalae</taxon>
        <taxon>asterids</taxon>
        <taxon>campanulids</taxon>
        <taxon>Asterales</taxon>
        <taxon>Asteraceae</taxon>
        <taxon>Cichorioideae</taxon>
        <taxon>Cichorieae</taxon>
        <taxon>Cichoriinae</taxon>
        <taxon>Cichorium</taxon>
    </lineage>
</organism>
<sequence>MEVQIGKLKFDVRVSEVDGVSVIPFQKSFPDCNSVKDEEDGSSGEEDQSMESDFEQSENFSDDDDEQSFGEGFGNASSAQKVIGDNNDVVVEIHDDSDMDENNLEHAFTIVGGNGNILEEVKESSESRIKDTFEDIKNFSPSPSLVEKNTSPKGKEGFNEDDPKEQNGADLSSNEVVGENEAKSERNEDGEKGY</sequence>
<reference evidence="1 2" key="2">
    <citation type="journal article" date="2022" name="Mol. Ecol. Resour.">
        <title>The genomes of chicory, endive, great burdock and yacon provide insights into Asteraceae paleo-polyploidization history and plant inulin production.</title>
        <authorList>
            <person name="Fan W."/>
            <person name="Wang S."/>
            <person name="Wang H."/>
            <person name="Wang A."/>
            <person name="Jiang F."/>
            <person name="Liu H."/>
            <person name="Zhao H."/>
            <person name="Xu D."/>
            <person name="Zhang Y."/>
        </authorList>
    </citation>
    <scope>NUCLEOTIDE SEQUENCE [LARGE SCALE GENOMIC DNA]</scope>
    <source>
        <strain evidence="2">cv. Punajuju</strain>
        <tissue evidence="1">Leaves</tissue>
    </source>
</reference>
<evidence type="ECO:0000313" key="1">
    <source>
        <dbReference type="EMBL" id="KAI3751613.1"/>
    </source>
</evidence>
<reference evidence="2" key="1">
    <citation type="journal article" date="2022" name="Mol. Ecol. Resour.">
        <title>The genomes of chicory, endive, great burdock and yacon provide insights into Asteraceae palaeo-polyploidization history and plant inulin production.</title>
        <authorList>
            <person name="Fan W."/>
            <person name="Wang S."/>
            <person name="Wang H."/>
            <person name="Wang A."/>
            <person name="Jiang F."/>
            <person name="Liu H."/>
            <person name="Zhao H."/>
            <person name="Xu D."/>
            <person name="Zhang Y."/>
        </authorList>
    </citation>
    <scope>NUCLEOTIDE SEQUENCE [LARGE SCALE GENOMIC DNA]</scope>
    <source>
        <strain evidence="2">cv. Punajuju</strain>
    </source>
</reference>
<dbReference type="Proteomes" id="UP001055811">
    <property type="component" value="Linkage Group LG04"/>
</dbReference>
<accession>A0ACB9DY35</accession>
<dbReference type="EMBL" id="CM042012">
    <property type="protein sequence ID" value="KAI3751613.1"/>
    <property type="molecule type" value="Genomic_DNA"/>
</dbReference>
<protein>
    <submittedName>
        <fullName evidence="1">Uncharacterized protein</fullName>
    </submittedName>
</protein>
<gene>
    <name evidence="1" type="ORF">L2E82_22704</name>
</gene>
<keyword evidence="2" id="KW-1185">Reference proteome</keyword>
<evidence type="ECO:0000313" key="2">
    <source>
        <dbReference type="Proteomes" id="UP001055811"/>
    </source>
</evidence>
<proteinExistence type="predicted"/>
<name>A0ACB9DY35_CICIN</name>